<evidence type="ECO:0000259" key="4">
    <source>
        <dbReference type="PROSITE" id="PS51294"/>
    </source>
</evidence>
<keyword evidence="7" id="KW-1185">Reference proteome</keyword>
<name>A0AA86QTQ3_9EUKA</name>
<evidence type="ECO:0000313" key="7">
    <source>
        <dbReference type="Proteomes" id="UP001642409"/>
    </source>
</evidence>
<feature type="domain" description="HTH myb-type" evidence="4">
    <location>
        <begin position="63"/>
        <end position="111"/>
    </location>
</feature>
<keyword evidence="2" id="KW-0804">Transcription</keyword>
<dbReference type="Gene3D" id="1.10.10.60">
    <property type="entry name" value="Homeodomain-like"/>
    <property type="match status" value="1"/>
</dbReference>
<dbReference type="AlphaFoldDB" id="A0AA86QTQ3"/>
<dbReference type="Proteomes" id="UP001642409">
    <property type="component" value="Unassembled WGS sequence"/>
</dbReference>
<evidence type="ECO:0000256" key="2">
    <source>
        <dbReference type="ARBA" id="ARBA00023163"/>
    </source>
</evidence>
<keyword evidence="1" id="KW-0805">Transcription regulation</keyword>
<dbReference type="PROSITE" id="PS51294">
    <property type="entry name" value="HTH_MYB"/>
    <property type="match status" value="1"/>
</dbReference>
<dbReference type="InterPro" id="IPR009057">
    <property type="entry name" value="Homeodomain-like_sf"/>
</dbReference>
<evidence type="ECO:0000256" key="3">
    <source>
        <dbReference type="ARBA" id="ARBA00023242"/>
    </source>
</evidence>
<comment type="caution">
    <text evidence="5">The sequence shown here is derived from an EMBL/GenBank/DDBJ whole genome shotgun (WGS) entry which is preliminary data.</text>
</comment>
<reference evidence="6 7" key="2">
    <citation type="submission" date="2024-07" db="EMBL/GenBank/DDBJ databases">
        <authorList>
            <person name="Akdeniz Z."/>
        </authorList>
    </citation>
    <scope>NUCLEOTIDE SEQUENCE [LARGE SCALE GENOMIC DNA]</scope>
</reference>
<dbReference type="Pfam" id="PF00249">
    <property type="entry name" value="Myb_DNA-binding"/>
    <property type="match status" value="1"/>
</dbReference>
<gene>
    <name evidence="6" type="ORF">HINF_LOCUS51388</name>
    <name evidence="5" type="ORF">HINF_LOCUS53526</name>
</gene>
<accession>A0AA86QTQ3</accession>
<dbReference type="PANTHER" id="PTHR12802">
    <property type="entry name" value="SWI/SNF COMPLEX-RELATED"/>
    <property type="match status" value="1"/>
</dbReference>
<organism evidence="5">
    <name type="scientific">Hexamita inflata</name>
    <dbReference type="NCBI Taxonomy" id="28002"/>
    <lineage>
        <taxon>Eukaryota</taxon>
        <taxon>Metamonada</taxon>
        <taxon>Diplomonadida</taxon>
        <taxon>Hexamitidae</taxon>
        <taxon>Hexamitinae</taxon>
        <taxon>Hexamita</taxon>
    </lineage>
</organism>
<dbReference type="InterPro" id="IPR017930">
    <property type="entry name" value="Myb_dom"/>
</dbReference>
<dbReference type="EMBL" id="CATOUU010000997">
    <property type="protein sequence ID" value="CAI9965881.1"/>
    <property type="molecule type" value="Genomic_DNA"/>
</dbReference>
<proteinExistence type="predicted"/>
<evidence type="ECO:0000256" key="1">
    <source>
        <dbReference type="ARBA" id="ARBA00023015"/>
    </source>
</evidence>
<reference evidence="5" key="1">
    <citation type="submission" date="2023-06" db="EMBL/GenBank/DDBJ databases">
        <authorList>
            <person name="Kurt Z."/>
        </authorList>
    </citation>
    <scope>NUCLEOTIDE SEQUENCE</scope>
</reference>
<dbReference type="EMBL" id="CAXDID020000251">
    <property type="protein sequence ID" value="CAL6064510.1"/>
    <property type="molecule type" value="Genomic_DNA"/>
</dbReference>
<keyword evidence="3" id="KW-0539">Nucleus</keyword>
<keyword evidence="5" id="KW-0238">DNA-binding</keyword>
<dbReference type="InterPro" id="IPR001005">
    <property type="entry name" value="SANT/Myb"/>
</dbReference>
<sequence length="251" mass="29300">MQARIEMLERDHQEAHMRMDQILKKLQNSMQSYNQPQQIQPAHNHSKQQIEDRTIVNKQVAERWTDADHHQFLEAFMLFGKNNAIKISQKMGSRTSKQVASHQQKFLKKIAMLKQYTIADLKKVSPFPLELIQQTQKYITLTEGSVMAPMYEQCNSRQTGVYPQQAQLDEKMSVFGSKFAQMLPVMPDLLSEMKQKMKLTLQNNVKRQILDLFATIVINDEPYFFAVFYVAEQTGVSSDIIASVVFEWFWM</sequence>
<dbReference type="InterPro" id="IPR006447">
    <property type="entry name" value="Myb_dom_plants"/>
</dbReference>
<evidence type="ECO:0000313" key="5">
    <source>
        <dbReference type="EMBL" id="CAI9965881.1"/>
    </source>
</evidence>
<protein>
    <submittedName>
        <fullName evidence="5">Myb-like DNA-binding domain-containing protein</fullName>
    </submittedName>
    <submittedName>
        <fullName evidence="6">Myb-like_DNA-binding domain-containing protein</fullName>
    </submittedName>
</protein>
<dbReference type="SUPFAM" id="SSF46689">
    <property type="entry name" value="Homeodomain-like"/>
    <property type="match status" value="1"/>
</dbReference>
<dbReference type="GO" id="GO:0003677">
    <property type="term" value="F:DNA binding"/>
    <property type="evidence" value="ECO:0007669"/>
    <property type="project" value="UniProtKB-KW"/>
</dbReference>
<dbReference type="NCBIfam" id="TIGR01557">
    <property type="entry name" value="myb_SHAQKYF"/>
    <property type="match status" value="1"/>
</dbReference>
<dbReference type="CDD" id="cd00167">
    <property type="entry name" value="SANT"/>
    <property type="match status" value="1"/>
</dbReference>
<evidence type="ECO:0000313" key="6">
    <source>
        <dbReference type="EMBL" id="CAL6064510.1"/>
    </source>
</evidence>